<dbReference type="OrthoDB" id="118664at2"/>
<feature type="transmembrane region" description="Helical" evidence="1">
    <location>
        <begin position="96"/>
        <end position="114"/>
    </location>
</feature>
<dbReference type="KEGG" id="abas:ACPOL_5815"/>
<dbReference type="EMBL" id="CP030840">
    <property type="protein sequence ID" value="AXC15061.1"/>
    <property type="molecule type" value="Genomic_DNA"/>
</dbReference>
<proteinExistence type="predicted"/>
<evidence type="ECO:0000256" key="1">
    <source>
        <dbReference type="SAM" id="Phobius"/>
    </source>
</evidence>
<keyword evidence="1" id="KW-0812">Transmembrane</keyword>
<dbReference type="Proteomes" id="UP000253606">
    <property type="component" value="Chromosome"/>
</dbReference>
<keyword evidence="3" id="KW-1185">Reference proteome</keyword>
<name>A0A2Z5G7M2_9BACT</name>
<protein>
    <submittedName>
        <fullName evidence="2">Uncharacterized protein</fullName>
    </submittedName>
</protein>
<feature type="transmembrane region" description="Helical" evidence="1">
    <location>
        <begin position="67"/>
        <end position="89"/>
    </location>
</feature>
<feature type="transmembrane region" description="Helical" evidence="1">
    <location>
        <begin position="6"/>
        <end position="28"/>
    </location>
</feature>
<feature type="transmembrane region" description="Helical" evidence="1">
    <location>
        <begin position="40"/>
        <end position="61"/>
    </location>
</feature>
<feature type="transmembrane region" description="Helical" evidence="1">
    <location>
        <begin position="134"/>
        <end position="157"/>
    </location>
</feature>
<evidence type="ECO:0000313" key="2">
    <source>
        <dbReference type="EMBL" id="AXC15061.1"/>
    </source>
</evidence>
<dbReference type="RefSeq" id="WP_114209705.1">
    <property type="nucleotide sequence ID" value="NZ_CP030840.1"/>
</dbReference>
<dbReference type="AlphaFoldDB" id="A0A2Z5G7M2"/>
<sequence>MSPQTLFQVQLVLGYVACLLCFSVYFLPRLKSMERFDAQRVIATVHSFRFFGLVFLLPGVVGPNLPAGFAAFAAYGDFAVGILAMLALLTVRVRPLFWSLVVAFNLVGTVDILLDYYHAVKLGLPALAGQLGATYAIPILYVPVLMITHLLAFYWLVRPQREAAPVLIGNPTY</sequence>
<keyword evidence="1" id="KW-1133">Transmembrane helix</keyword>
<organism evidence="2 3">
    <name type="scientific">Acidisarcina polymorpha</name>
    <dbReference type="NCBI Taxonomy" id="2211140"/>
    <lineage>
        <taxon>Bacteria</taxon>
        <taxon>Pseudomonadati</taxon>
        <taxon>Acidobacteriota</taxon>
        <taxon>Terriglobia</taxon>
        <taxon>Terriglobales</taxon>
        <taxon>Acidobacteriaceae</taxon>
        <taxon>Acidisarcina</taxon>
    </lineage>
</organism>
<evidence type="ECO:0000313" key="3">
    <source>
        <dbReference type="Proteomes" id="UP000253606"/>
    </source>
</evidence>
<accession>A0A2Z5G7M2</accession>
<keyword evidence="1" id="KW-0472">Membrane</keyword>
<gene>
    <name evidence="2" type="ORF">ACPOL_5815</name>
</gene>
<reference evidence="2 3" key="1">
    <citation type="journal article" date="2018" name="Front. Microbiol.">
        <title>Hydrolytic Capabilities as a Key to Environmental Success: Chitinolytic and Cellulolytic Acidobacteria From Acidic Sub-arctic Soils and Boreal Peatlands.</title>
        <authorList>
            <person name="Belova S.E."/>
            <person name="Ravin N.V."/>
            <person name="Pankratov T.A."/>
            <person name="Rakitin A.L."/>
            <person name="Ivanova A.A."/>
            <person name="Beletsky A.V."/>
            <person name="Mardanov A.V."/>
            <person name="Sinninghe Damste J.S."/>
            <person name="Dedysh S.N."/>
        </authorList>
    </citation>
    <scope>NUCLEOTIDE SEQUENCE [LARGE SCALE GENOMIC DNA]</scope>
    <source>
        <strain evidence="2 3">SBC82</strain>
    </source>
</reference>